<feature type="transmembrane region" description="Helical" evidence="5">
    <location>
        <begin position="114"/>
        <end position="135"/>
    </location>
</feature>
<protein>
    <submittedName>
        <fullName evidence="7">Cation transporter</fullName>
    </submittedName>
</protein>
<feature type="domain" description="Sodium/calcium exchanger membrane region" evidence="6">
    <location>
        <begin position="15"/>
        <end position="161"/>
    </location>
</feature>
<dbReference type="Pfam" id="PF01699">
    <property type="entry name" value="Na_Ca_ex"/>
    <property type="match status" value="2"/>
</dbReference>
<dbReference type="AlphaFoldDB" id="A0A2S9KF81"/>
<reference evidence="7 8" key="1">
    <citation type="submission" date="2018-03" db="EMBL/GenBank/DDBJ databases">
        <title>Comparative genomics illustrates the genes involved in a hyperalkaliphilic mechanisms of Serpentinomonas isolated from highly-alkaline calcium-rich serpentinized springs.</title>
        <authorList>
            <person name="Suzuki S."/>
            <person name="Ishii S."/>
            <person name="Walworth N."/>
            <person name="Bird L."/>
            <person name="Kuenen J.G."/>
            <person name="Nealson K.H."/>
        </authorList>
    </citation>
    <scope>NUCLEOTIDE SEQUENCE [LARGE SCALE GENOMIC DNA]</scope>
    <source>
        <strain evidence="7 8">83</strain>
    </source>
</reference>
<organism evidence="7 8">
    <name type="scientific">Malikia spinosa</name>
    <dbReference type="NCBI Taxonomy" id="86180"/>
    <lineage>
        <taxon>Bacteria</taxon>
        <taxon>Pseudomonadati</taxon>
        <taxon>Pseudomonadota</taxon>
        <taxon>Betaproteobacteria</taxon>
        <taxon>Burkholderiales</taxon>
        <taxon>Comamonadaceae</taxon>
        <taxon>Malikia</taxon>
    </lineage>
</organism>
<dbReference type="GO" id="GO:0005886">
    <property type="term" value="C:plasma membrane"/>
    <property type="evidence" value="ECO:0007669"/>
    <property type="project" value="TreeGrafter"/>
</dbReference>
<dbReference type="InterPro" id="IPR044880">
    <property type="entry name" value="NCX_ion-bd_dom_sf"/>
</dbReference>
<keyword evidence="2 5" id="KW-0812">Transmembrane</keyword>
<evidence type="ECO:0000256" key="1">
    <source>
        <dbReference type="ARBA" id="ARBA00004141"/>
    </source>
</evidence>
<comment type="subcellular location">
    <subcellularLocation>
        <location evidence="1">Membrane</location>
        <topology evidence="1">Multi-pass membrane protein</topology>
    </subcellularLocation>
</comment>
<dbReference type="PANTHER" id="PTHR10846:SF8">
    <property type="entry name" value="INNER MEMBRANE PROTEIN YRBG"/>
    <property type="match status" value="1"/>
</dbReference>
<feature type="transmembrane region" description="Helical" evidence="5">
    <location>
        <begin position="252"/>
        <end position="270"/>
    </location>
</feature>
<comment type="caution">
    <text evidence="7">The sequence shown here is derived from an EMBL/GenBank/DDBJ whole genome shotgun (WGS) entry which is preliminary data.</text>
</comment>
<feature type="transmembrane region" description="Helical" evidence="5">
    <location>
        <begin position="320"/>
        <end position="338"/>
    </location>
</feature>
<dbReference type="Gene3D" id="1.20.1420.30">
    <property type="entry name" value="NCX, central ion-binding region"/>
    <property type="match status" value="1"/>
</dbReference>
<feature type="transmembrane region" description="Helical" evidence="5">
    <location>
        <begin position="189"/>
        <end position="211"/>
    </location>
</feature>
<name>A0A2S9KF81_9BURK</name>
<evidence type="ECO:0000259" key="6">
    <source>
        <dbReference type="Pfam" id="PF01699"/>
    </source>
</evidence>
<keyword evidence="8" id="KW-1185">Reference proteome</keyword>
<feature type="transmembrane region" description="Helical" evidence="5">
    <location>
        <begin position="79"/>
        <end position="102"/>
    </location>
</feature>
<keyword evidence="3 5" id="KW-1133">Transmembrane helix</keyword>
<dbReference type="OrthoDB" id="9794225at2"/>
<dbReference type="Proteomes" id="UP000238326">
    <property type="component" value="Unassembled WGS sequence"/>
</dbReference>
<dbReference type="GO" id="GO:0005262">
    <property type="term" value="F:calcium channel activity"/>
    <property type="evidence" value="ECO:0007669"/>
    <property type="project" value="TreeGrafter"/>
</dbReference>
<feature type="transmembrane region" description="Helical" evidence="5">
    <location>
        <begin position="147"/>
        <end position="168"/>
    </location>
</feature>
<keyword evidence="4 5" id="KW-0472">Membrane</keyword>
<sequence length="340" mass="35679">MSNQFPALVHPLAIWLQFGFCVALIGLAGARLIRYGDAIASWTGMSRSWIGLILVASVTSLPELVTGLSAVTIARAPDLAVGDVLGSCVFNLAILAAVDIGYRKAPLYGVVSHQHLLSAGFGVILLASTALLLLLDQQGLLPALGHVSLGSPLLLALYLLALRAIYLSEKRLPASTEPEPALMPLRTALTGYALAAMVVVASGIWLPLIGVELARVMGWSNSLVGTLFVALATSVPELATTWAALRIGAVDLAVGNLLGSNLFDLLILAFDDLAYLDGSLYRAVSPLHMLSALSACLMSGAVVVALAYRPAARVRHIGSWASLALLAVYLLNGLLQYLHS</sequence>
<feature type="transmembrane region" description="Helical" evidence="5">
    <location>
        <begin position="290"/>
        <end position="308"/>
    </location>
</feature>
<dbReference type="GO" id="GO:0008273">
    <property type="term" value="F:calcium, potassium:sodium antiporter activity"/>
    <property type="evidence" value="ECO:0007669"/>
    <property type="project" value="TreeGrafter"/>
</dbReference>
<accession>A0A2S9KF81</accession>
<evidence type="ECO:0000313" key="8">
    <source>
        <dbReference type="Proteomes" id="UP000238326"/>
    </source>
</evidence>
<feature type="transmembrane region" description="Helical" evidence="5">
    <location>
        <begin position="223"/>
        <end position="245"/>
    </location>
</feature>
<feature type="transmembrane region" description="Helical" evidence="5">
    <location>
        <begin position="50"/>
        <end position="73"/>
    </location>
</feature>
<dbReference type="GO" id="GO:0006874">
    <property type="term" value="P:intracellular calcium ion homeostasis"/>
    <property type="evidence" value="ECO:0007669"/>
    <property type="project" value="TreeGrafter"/>
</dbReference>
<gene>
    <name evidence="7" type="ORF">C6P61_07795</name>
</gene>
<evidence type="ECO:0000256" key="2">
    <source>
        <dbReference type="ARBA" id="ARBA00022692"/>
    </source>
</evidence>
<dbReference type="RefSeq" id="WP_105729366.1">
    <property type="nucleotide sequence ID" value="NZ_PVLR01000019.1"/>
</dbReference>
<dbReference type="InterPro" id="IPR004837">
    <property type="entry name" value="NaCa_Exmemb"/>
</dbReference>
<evidence type="ECO:0000256" key="5">
    <source>
        <dbReference type="SAM" id="Phobius"/>
    </source>
</evidence>
<proteinExistence type="predicted"/>
<evidence type="ECO:0000313" key="7">
    <source>
        <dbReference type="EMBL" id="PRD69076.1"/>
    </source>
</evidence>
<dbReference type="EMBL" id="PVLR01000019">
    <property type="protein sequence ID" value="PRD69076.1"/>
    <property type="molecule type" value="Genomic_DNA"/>
</dbReference>
<evidence type="ECO:0000256" key="3">
    <source>
        <dbReference type="ARBA" id="ARBA00022989"/>
    </source>
</evidence>
<evidence type="ECO:0000256" key="4">
    <source>
        <dbReference type="ARBA" id="ARBA00023136"/>
    </source>
</evidence>
<feature type="domain" description="Sodium/calcium exchanger membrane region" evidence="6">
    <location>
        <begin position="193"/>
        <end position="336"/>
    </location>
</feature>
<feature type="transmembrane region" description="Helical" evidence="5">
    <location>
        <begin position="12"/>
        <end position="30"/>
    </location>
</feature>
<dbReference type="InterPro" id="IPR004481">
    <property type="entry name" value="K/Na/Ca-exchanger"/>
</dbReference>
<dbReference type="PANTHER" id="PTHR10846">
    <property type="entry name" value="SODIUM/POTASSIUM/CALCIUM EXCHANGER"/>
    <property type="match status" value="1"/>
</dbReference>